<organism evidence="1">
    <name type="scientific">Arundo donax</name>
    <name type="common">Giant reed</name>
    <name type="synonym">Donax arundinaceus</name>
    <dbReference type="NCBI Taxonomy" id="35708"/>
    <lineage>
        <taxon>Eukaryota</taxon>
        <taxon>Viridiplantae</taxon>
        <taxon>Streptophyta</taxon>
        <taxon>Embryophyta</taxon>
        <taxon>Tracheophyta</taxon>
        <taxon>Spermatophyta</taxon>
        <taxon>Magnoliopsida</taxon>
        <taxon>Liliopsida</taxon>
        <taxon>Poales</taxon>
        <taxon>Poaceae</taxon>
        <taxon>PACMAD clade</taxon>
        <taxon>Arundinoideae</taxon>
        <taxon>Arundineae</taxon>
        <taxon>Arundo</taxon>
    </lineage>
</organism>
<reference evidence="1" key="1">
    <citation type="submission" date="2014-09" db="EMBL/GenBank/DDBJ databases">
        <authorList>
            <person name="Magalhaes I.L.F."/>
            <person name="Oliveira U."/>
            <person name="Santos F.R."/>
            <person name="Vidigal T.H.D.A."/>
            <person name="Brescovit A.D."/>
            <person name="Santos A.J."/>
        </authorList>
    </citation>
    <scope>NUCLEOTIDE SEQUENCE</scope>
    <source>
        <tissue evidence="1">Shoot tissue taken approximately 20 cm above the soil surface</tissue>
    </source>
</reference>
<evidence type="ECO:0000313" key="1">
    <source>
        <dbReference type="EMBL" id="JAD85156.1"/>
    </source>
</evidence>
<proteinExistence type="predicted"/>
<protein>
    <submittedName>
        <fullName evidence="1">Uncharacterized protein</fullName>
    </submittedName>
</protein>
<accession>A0A0A9DBI6</accession>
<sequence>MNGIAGHDDAIPLFVAGRGSSVMDMKLIAEPEMIPWFMEVKPQLHHHGCHLNLPAACMRALAWTKLLMQQQSCTFTRIVMSLEHLTDSISHVVSDSIL</sequence>
<dbReference type="EMBL" id="GBRH01212739">
    <property type="protein sequence ID" value="JAD85156.1"/>
    <property type="molecule type" value="Transcribed_RNA"/>
</dbReference>
<reference evidence="1" key="2">
    <citation type="journal article" date="2015" name="Data Brief">
        <title>Shoot transcriptome of the giant reed, Arundo donax.</title>
        <authorList>
            <person name="Barrero R.A."/>
            <person name="Guerrero F.D."/>
            <person name="Moolhuijzen P."/>
            <person name="Goolsby J.A."/>
            <person name="Tidwell J."/>
            <person name="Bellgard S.E."/>
            <person name="Bellgard M.I."/>
        </authorList>
    </citation>
    <scope>NUCLEOTIDE SEQUENCE</scope>
    <source>
        <tissue evidence="1">Shoot tissue taken approximately 20 cm above the soil surface</tissue>
    </source>
</reference>
<dbReference type="AlphaFoldDB" id="A0A0A9DBI6"/>
<name>A0A0A9DBI6_ARUDO</name>